<evidence type="ECO:0000313" key="1">
    <source>
        <dbReference type="EMBL" id="QHT78416.1"/>
    </source>
</evidence>
<name>A0A6C0HE10_9ZZZZ</name>
<sequence>MISINPVLIEQQDYQLSLADRDKYLQQIEQQIAAKRKMLIDKRNYLERTLKENAFLEGVKKDYQKYRDYMIKEKEDQLRAMNVLKQYTEDLGVSTKLTEANIKETKRDQKDILREMEKIKMELEEIMGPSN</sequence>
<dbReference type="AlphaFoldDB" id="A0A6C0HE10"/>
<dbReference type="EMBL" id="MN739931">
    <property type="protein sequence ID" value="QHT78416.1"/>
    <property type="molecule type" value="Genomic_DNA"/>
</dbReference>
<reference evidence="1" key="1">
    <citation type="journal article" date="2020" name="Nature">
        <title>Giant virus diversity and host interactions through global metagenomics.</title>
        <authorList>
            <person name="Schulz F."/>
            <person name="Roux S."/>
            <person name="Paez-Espino D."/>
            <person name="Jungbluth S."/>
            <person name="Walsh D.A."/>
            <person name="Denef V.J."/>
            <person name="McMahon K.D."/>
            <person name="Konstantinidis K.T."/>
            <person name="Eloe-Fadrosh E.A."/>
            <person name="Kyrpides N.C."/>
            <person name="Woyke T."/>
        </authorList>
    </citation>
    <scope>NUCLEOTIDE SEQUENCE</scope>
    <source>
        <strain evidence="1">GVMAG-M-3300023179-91</strain>
    </source>
</reference>
<proteinExistence type="predicted"/>
<protein>
    <submittedName>
        <fullName evidence="1">Uncharacterized protein</fullName>
    </submittedName>
</protein>
<accession>A0A6C0HE10</accession>
<organism evidence="1">
    <name type="scientific">viral metagenome</name>
    <dbReference type="NCBI Taxonomy" id="1070528"/>
    <lineage>
        <taxon>unclassified sequences</taxon>
        <taxon>metagenomes</taxon>
        <taxon>organismal metagenomes</taxon>
    </lineage>
</organism>